<evidence type="ECO:0000256" key="1">
    <source>
        <dbReference type="ARBA" id="ARBA00010879"/>
    </source>
</evidence>
<feature type="region of interest" description="Disordered" evidence="4">
    <location>
        <begin position="1385"/>
        <end position="1407"/>
    </location>
</feature>
<evidence type="ECO:0000256" key="4">
    <source>
        <dbReference type="SAM" id="MobiDB-lite"/>
    </source>
</evidence>
<dbReference type="InterPro" id="IPR001584">
    <property type="entry name" value="Integrase_cat-core"/>
</dbReference>
<dbReference type="Gene3D" id="4.10.60.10">
    <property type="entry name" value="Zinc finger, CCHC-type"/>
    <property type="match status" value="1"/>
</dbReference>
<dbReference type="GO" id="GO:0015074">
    <property type="term" value="P:DNA integration"/>
    <property type="evidence" value="ECO:0007669"/>
    <property type="project" value="InterPro"/>
</dbReference>
<keyword evidence="7" id="KW-1185">Reference proteome</keyword>
<dbReference type="InterPro" id="IPR012337">
    <property type="entry name" value="RNaseH-like_sf"/>
</dbReference>
<dbReference type="Pfam" id="PF00665">
    <property type="entry name" value="rve"/>
    <property type="match status" value="1"/>
</dbReference>
<dbReference type="InterPro" id="IPR041577">
    <property type="entry name" value="RT_RNaseH_2"/>
</dbReference>
<dbReference type="GO" id="GO:0003676">
    <property type="term" value="F:nucleic acid binding"/>
    <property type="evidence" value="ECO:0007669"/>
    <property type="project" value="InterPro"/>
</dbReference>
<name>A0A5C6MGE6_9TELE</name>
<dbReference type="InterPro" id="IPR054465">
    <property type="entry name" value="Integrase_p58-like_C"/>
</dbReference>
<gene>
    <name evidence="6" type="ORF">D4764_0275490</name>
</gene>
<feature type="domain" description="Integrase catalytic" evidence="5">
    <location>
        <begin position="639"/>
        <end position="797"/>
    </location>
</feature>
<dbReference type="Proteomes" id="UP000324091">
    <property type="component" value="Unassembled WGS sequence"/>
</dbReference>
<organism evidence="6 7">
    <name type="scientific">Takifugu flavidus</name>
    <name type="common">sansaifugu</name>
    <dbReference type="NCBI Taxonomy" id="433684"/>
    <lineage>
        <taxon>Eukaryota</taxon>
        <taxon>Metazoa</taxon>
        <taxon>Chordata</taxon>
        <taxon>Craniata</taxon>
        <taxon>Vertebrata</taxon>
        <taxon>Euteleostomi</taxon>
        <taxon>Actinopterygii</taxon>
        <taxon>Neopterygii</taxon>
        <taxon>Teleostei</taxon>
        <taxon>Neoteleostei</taxon>
        <taxon>Acanthomorphata</taxon>
        <taxon>Eupercaria</taxon>
        <taxon>Tetraodontiformes</taxon>
        <taxon>Tetradontoidea</taxon>
        <taxon>Tetraodontidae</taxon>
        <taxon>Takifugu</taxon>
    </lineage>
</organism>
<feature type="non-terminal residue" evidence="6">
    <location>
        <position position="1417"/>
    </location>
</feature>
<dbReference type="InterPro" id="IPR050951">
    <property type="entry name" value="Retrovirus_Pol_polyprotein"/>
</dbReference>
<evidence type="ECO:0000259" key="5">
    <source>
        <dbReference type="PROSITE" id="PS50994"/>
    </source>
</evidence>
<dbReference type="SUPFAM" id="SSF53098">
    <property type="entry name" value="Ribonuclease H-like"/>
    <property type="match status" value="1"/>
</dbReference>
<reference evidence="6 7" key="1">
    <citation type="submission" date="2019-04" db="EMBL/GenBank/DDBJ databases">
        <title>Chromosome genome assembly for Takifugu flavidus.</title>
        <authorList>
            <person name="Xiao S."/>
        </authorList>
    </citation>
    <scope>NUCLEOTIDE SEQUENCE [LARGE SCALE GENOMIC DNA]</scope>
    <source>
        <strain evidence="6">HTHZ2018</strain>
        <tissue evidence="6">Muscle</tissue>
    </source>
</reference>
<evidence type="ECO:0000313" key="6">
    <source>
        <dbReference type="EMBL" id="TWW54254.1"/>
    </source>
</evidence>
<dbReference type="Pfam" id="PF17919">
    <property type="entry name" value="RT_RNaseH_2"/>
    <property type="match status" value="1"/>
</dbReference>
<dbReference type="Gene3D" id="1.10.4020.10">
    <property type="entry name" value="DNA breaking-rejoining enzymes"/>
    <property type="match status" value="1"/>
</dbReference>
<feature type="non-terminal residue" evidence="6">
    <location>
        <position position="1"/>
    </location>
</feature>
<dbReference type="SUPFAM" id="SSF56672">
    <property type="entry name" value="DNA/RNA polymerases"/>
    <property type="match status" value="1"/>
</dbReference>
<comment type="caution">
    <text evidence="6">The sequence shown here is derived from an EMBL/GenBank/DDBJ whole genome shotgun (WGS) entry which is preliminary data.</text>
</comment>
<dbReference type="GO" id="GO:0004523">
    <property type="term" value="F:RNA-DNA hybrid ribonuclease activity"/>
    <property type="evidence" value="ECO:0007669"/>
    <property type="project" value="UniProtKB-EC"/>
</dbReference>
<proteinExistence type="inferred from homology"/>
<dbReference type="SUPFAM" id="SSF47353">
    <property type="entry name" value="Retrovirus capsid dimerization domain-like"/>
    <property type="match status" value="1"/>
</dbReference>
<dbReference type="PANTHER" id="PTHR37984:SF5">
    <property type="entry name" value="PROTEIN NYNRIN-LIKE"/>
    <property type="match status" value="1"/>
</dbReference>
<dbReference type="EMBL" id="RHFK02000328">
    <property type="protein sequence ID" value="TWW54254.1"/>
    <property type="molecule type" value="Genomic_DNA"/>
</dbReference>
<dbReference type="InterPro" id="IPR003309">
    <property type="entry name" value="SCAN_dom"/>
</dbReference>
<dbReference type="Gene3D" id="3.10.10.10">
    <property type="entry name" value="HIV Type 1 Reverse Transcriptase, subunit A, domain 1"/>
    <property type="match status" value="1"/>
</dbReference>
<dbReference type="Pfam" id="PF02023">
    <property type="entry name" value="SCAN"/>
    <property type="match status" value="1"/>
</dbReference>
<sequence length="1417" mass="156915">SGAIQRLRTGGTPKGSAGDEEDRHHLWTPGGEFVEGRWDEPSLGSSLSAKLKVRLTRLQLEAQEKESVRKAEYDLRLQASSEGSTSLHARSHQQGFDVSKNVSLVPAFREAEVDSYFSAFERIASALNWPRDMWPVLLQCKLVGKAQEVVSALSLEDSLQYDVVKEAILRAYELVPEAYRQKFRSHRKSAGQTFVEFAREKGNLFDKWSAANGIRNDFESLRQLVLLEDFKGSLPEKVVMFLNEQKVSTLSRAAVLADEFVLTHKNVFSSPLRSDRFSASRATSAEPSLPPLEKVRGPPLSQPGSRECSYCHKRGHIIADCLSLKRRQQAPAAAQQRNVCLVKRVRKRTTERANARSDKPNPCFTPFTSKGFVSLTAGMTDRKEITLLRDSAGSQSIIKANILPLSSATSCHASVKIRGVGMVNMLAPLHRIHLQCPLLSGWFEVAVLPDLPVPGVDFLLCNDIAGGQVSPTPIVVDVPVVINASSENQESPEVFPACAVTRAQAKEYGEDLADVFFFTDRPTSSEATESQIGHQHAASLSTKAMELPATREEFIKAQQNDETLQNCLSSVLGVEQEKGQKVVYFMDRGLLVRCWRQDASGDGDWSTAYQVVVPTAYRPQVTGKPNQVVPPAPLCPIPVMGEPFERVMVDCVGPLPKTKSGNQFLLTIMCASTRFPEAIPLRRVTAPVISKALVKFFTVFGLPTVVQTDQGTNFMSRVFAQVLKSLGIKHITSSPYHPESQGALERFHQTMKTMLKKCCFESQKDWDDAVPFVLFAAREAVQESLGFSPAELVFGHEVRGPLKLLKEQFLLPRGGEGCSIPEYVLRLRERLQRACTLAKSSLASSQKKMKRRYDQKAVPPSFQPGDRVLILSPVPGSALSAKFSGPYVVEKKVNDTNFIIQTPDRRRRNRLCHVNMMKPYYSPGKDGGSDPVSTTSDVGLPVSSVDTVSCPEEDGLVMRGATPPGVRLKNSELLSDLSHFLSHLSSDHSNDIRELISDFSSLFNDIPTQTTAITHDIVLTNSRPIKQRAYRVSPLKRECMRKEVDYLLQHGFAVPSSSSWSSPCLLDKKSDGSPRFCTDFRKVNSVTVSDAHPLPLIDDCIDEIGPARYVSKLDLLKGYWQVPLTPRASEISAFVTQDSFLQYTVMPFGLCNAPATFQRLVNKVLGDVPHCKAYLDDIVVYSDDWTSHMATLRNVFARLASASLTLNLPKCEFGRGSVLYLGQQVGGGQVRPADLKIAAITAFPAPTTRRELRRFLGMAGFYRRFCKNFSIVAAPLTALTSPQKPFAWSRECQQSFEDLKSLLSCNPVVSAPNFSLPFKLEVDASAVGAGAVLLQEDPQGVDHPVAYFSRKFDKHQLRYSTIEKETLALLYALQHFESGAIQRLRTGGTPKGSAGDEEDRHHLWTPGGEFVEGRWDE</sequence>
<feature type="region of interest" description="Disordered" evidence="4">
    <location>
        <begin position="1"/>
        <end position="31"/>
    </location>
</feature>
<dbReference type="Pfam" id="PF22938">
    <property type="entry name" value="Integrase_p58_C"/>
    <property type="match status" value="1"/>
</dbReference>
<dbReference type="FunFam" id="3.30.420.10:FF:000032">
    <property type="entry name" value="Retrovirus-related Pol polyprotein from transposon 297-like Protein"/>
    <property type="match status" value="1"/>
</dbReference>
<dbReference type="Gene3D" id="3.10.20.370">
    <property type="match status" value="1"/>
</dbReference>
<comment type="similarity">
    <text evidence="1">Belongs to the beta type-B retroviral polymerase family. HERV class-II K(HML-2) pol subfamily.</text>
</comment>
<keyword evidence="3" id="KW-0511">Multifunctional enzyme</keyword>
<dbReference type="PROSITE" id="PS50994">
    <property type="entry name" value="INTEGRASE"/>
    <property type="match status" value="1"/>
</dbReference>
<feature type="region of interest" description="Disordered" evidence="4">
    <location>
        <begin position="279"/>
        <end position="306"/>
    </location>
</feature>
<evidence type="ECO:0000256" key="2">
    <source>
        <dbReference type="ARBA" id="ARBA00012180"/>
    </source>
</evidence>
<dbReference type="InterPro" id="IPR043128">
    <property type="entry name" value="Rev_trsase/Diguanyl_cyclase"/>
</dbReference>
<accession>A0A5C6MGE6</accession>
<dbReference type="PANTHER" id="PTHR37984">
    <property type="entry name" value="PROTEIN CBG26694"/>
    <property type="match status" value="1"/>
</dbReference>
<dbReference type="InterPro" id="IPR036397">
    <property type="entry name" value="RNaseH_sf"/>
</dbReference>
<dbReference type="EC" id="3.1.26.4" evidence="2"/>
<dbReference type="Gene3D" id="3.30.420.10">
    <property type="entry name" value="Ribonuclease H-like superfamily/Ribonuclease H"/>
    <property type="match status" value="1"/>
</dbReference>
<dbReference type="InterPro" id="IPR000477">
    <property type="entry name" value="RT_dom"/>
</dbReference>
<dbReference type="InterPro" id="IPR043502">
    <property type="entry name" value="DNA/RNA_pol_sf"/>
</dbReference>
<dbReference type="Gene3D" id="3.30.70.270">
    <property type="match status" value="2"/>
</dbReference>
<dbReference type="CDD" id="cd01647">
    <property type="entry name" value="RT_LTR"/>
    <property type="match status" value="1"/>
</dbReference>
<protein>
    <recommendedName>
        <fullName evidence="2">ribonuclease H</fullName>
        <ecNumber evidence="2">3.1.26.4</ecNumber>
    </recommendedName>
</protein>
<dbReference type="Pfam" id="PF00078">
    <property type="entry name" value="RVT_1"/>
    <property type="match status" value="1"/>
</dbReference>
<dbReference type="InterPro" id="IPR038269">
    <property type="entry name" value="SCAN_sf"/>
</dbReference>
<dbReference type="FunFam" id="3.30.70.270:FF:000020">
    <property type="entry name" value="Transposon Tf2-6 polyprotein-like Protein"/>
    <property type="match status" value="1"/>
</dbReference>
<evidence type="ECO:0000256" key="3">
    <source>
        <dbReference type="ARBA" id="ARBA00023268"/>
    </source>
</evidence>
<evidence type="ECO:0000313" key="7">
    <source>
        <dbReference type="Proteomes" id="UP000324091"/>
    </source>
</evidence>
<dbReference type="FunFam" id="3.10.20.370:FF:000001">
    <property type="entry name" value="Retrovirus-related Pol polyprotein from transposon 17.6-like protein"/>
    <property type="match status" value="1"/>
</dbReference>